<protein>
    <submittedName>
        <fullName evidence="1">Uncharacterized protein</fullName>
    </submittedName>
</protein>
<organism evidence="1">
    <name type="scientific">marine metagenome</name>
    <dbReference type="NCBI Taxonomy" id="408172"/>
    <lineage>
        <taxon>unclassified sequences</taxon>
        <taxon>metagenomes</taxon>
        <taxon>ecological metagenomes</taxon>
    </lineage>
</organism>
<dbReference type="Pfam" id="PF19782">
    <property type="entry name" value="DUF6267"/>
    <property type="match status" value="1"/>
</dbReference>
<name>A0A382XBC9_9ZZZZ</name>
<feature type="non-terminal residue" evidence="1">
    <location>
        <position position="64"/>
    </location>
</feature>
<reference evidence="1" key="1">
    <citation type="submission" date="2018-05" db="EMBL/GenBank/DDBJ databases">
        <authorList>
            <person name="Lanie J.A."/>
            <person name="Ng W.-L."/>
            <person name="Kazmierczak K.M."/>
            <person name="Andrzejewski T.M."/>
            <person name="Davidsen T.M."/>
            <person name="Wayne K.J."/>
            <person name="Tettelin H."/>
            <person name="Glass J.I."/>
            <person name="Rusch D."/>
            <person name="Podicherti R."/>
            <person name="Tsui H.-C.T."/>
            <person name="Winkler M.E."/>
        </authorList>
    </citation>
    <scope>NUCLEOTIDE SEQUENCE</scope>
</reference>
<accession>A0A382XBC9</accession>
<proteinExistence type="predicted"/>
<dbReference type="InterPro" id="IPR046234">
    <property type="entry name" value="DUF6267"/>
</dbReference>
<gene>
    <name evidence="1" type="ORF">METZ01_LOCUS421331</name>
</gene>
<dbReference type="EMBL" id="UINC01166493">
    <property type="protein sequence ID" value="SVD68477.1"/>
    <property type="molecule type" value="Genomic_DNA"/>
</dbReference>
<sequence length="64" mass="7175">MQNFLHFLTEDKNTHLEHLEDDILNNGIRGGANAINFLTALKDMLQGNVGRPMNVTVKWDGKPA</sequence>
<dbReference type="AlphaFoldDB" id="A0A382XBC9"/>
<evidence type="ECO:0000313" key="1">
    <source>
        <dbReference type="EMBL" id="SVD68477.1"/>
    </source>
</evidence>